<organism evidence="7 8">
    <name type="scientific">Urochloa decumbens</name>
    <dbReference type="NCBI Taxonomy" id="240449"/>
    <lineage>
        <taxon>Eukaryota</taxon>
        <taxon>Viridiplantae</taxon>
        <taxon>Streptophyta</taxon>
        <taxon>Embryophyta</taxon>
        <taxon>Tracheophyta</taxon>
        <taxon>Spermatophyta</taxon>
        <taxon>Magnoliopsida</taxon>
        <taxon>Liliopsida</taxon>
        <taxon>Poales</taxon>
        <taxon>Poaceae</taxon>
        <taxon>PACMAD clade</taxon>
        <taxon>Panicoideae</taxon>
        <taxon>Panicodae</taxon>
        <taxon>Paniceae</taxon>
        <taxon>Melinidinae</taxon>
        <taxon>Urochloa</taxon>
    </lineage>
</organism>
<protein>
    <recommendedName>
        <fullName evidence="9">Protein NRT1/ PTR FAMILY 3.1</fullName>
    </recommendedName>
</protein>
<feature type="transmembrane region" description="Helical" evidence="6">
    <location>
        <begin position="505"/>
        <end position="528"/>
    </location>
</feature>
<sequence>MAAEDGRRGEKKGADAAAARKAKQQGGFRTMPFILANDFCDRLASVGFTSNLITYLTLQMHIPLVQASNIITNYNGTANLTPLVGGLIADSFAGRFWTITFGSFFYQLGMVCLTLSAALPSLHPPPCAKHAADCHRASSYQVAVLYLSLLCTSIGTGGTRPCTMAFGADQLELMNARGGGQLRGAGAARPKWSFFNLYFFAVELAKLTAVTAVVYVQENVGWGWGLGVPTIAMLAAVIAFVSGYSLYVRMPPGGSPLVRLAQVAAAAFKKRKAAVPDPSLLYQDKELDAGISTTGRLLHTDQLKFFDKAAIVTDGDMLPSGEPNPWRLSTVHRVEELKSIIRILPICAAGIILVTSSSHNHSFAIQQARTLDRDLTPRFKIPPASMLIFTNLAMLLTLAFYDRVLVRVLRRLTGRPNGITHLQRTGVGLTIAMLSNAVAAVVERRRRSVAAASGLLDSPKATLPMSVFWLVPQFAIHGVANAFMDVGRMEFLYDQAPESMRSTAAALYWLTFSIGSYLGTLLVTIVHAKTKGSGQWLPDNLNRGKLDNYYWLVVALEVANLVYFFVCVKYYTFKPVETVGGEEEVELYHGNGNGNDGGKKQGGGFKY</sequence>
<evidence type="ECO:0000256" key="4">
    <source>
        <dbReference type="ARBA" id="ARBA00022989"/>
    </source>
</evidence>
<feature type="transmembrane region" description="Helical" evidence="6">
    <location>
        <begin position="343"/>
        <end position="361"/>
    </location>
</feature>
<dbReference type="SUPFAM" id="SSF103473">
    <property type="entry name" value="MFS general substrate transporter"/>
    <property type="match status" value="1"/>
</dbReference>
<keyword evidence="5 6" id="KW-0472">Membrane</keyword>
<feature type="transmembrane region" description="Helical" evidence="6">
    <location>
        <begin position="381"/>
        <end position="401"/>
    </location>
</feature>
<gene>
    <name evidence="7" type="ORF">URODEC1_LOCUS12928</name>
</gene>
<dbReference type="Gene3D" id="1.20.1250.20">
    <property type="entry name" value="MFS general substrate transporter like domains"/>
    <property type="match status" value="1"/>
</dbReference>
<evidence type="ECO:0000256" key="6">
    <source>
        <dbReference type="SAM" id="Phobius"/>
    </source>
</evidence>
<evidence type="ECO:0000313" key="7">
    <source>
        <dbReference type="EMBL" id="CAL4908210.1"/>
    </source>
</evidence>
<dbReference type="InterPro" id="IPR000109">
    <property type="entry name" value="POT_fam"/>
</dbReference>
<dbReference type="Proteomes" id="UP001497457">
    <property type="component" value="Chromosome 12b"/>
</dbReference>
<evidence type="ECO:0000256" key="5">
    <source>
        <dbReference type="ARBA" id="ARBA00023136"/>
    </source>
</evidence>
<accession>A0ABC8WDP5</accession>
<comment type="subcellular location">
    <subcellularLocation>
        <location evidence="1">Membrane</location>
        <topology evidence="1">Multi-pass membrane protein</topology>
    </subcellularLocation>
</comment>
<dbReference type="EMBL" id="OZ075122">
    <property type="protein sequence ID" value="CAL4908210.1"/>
    <property type="molecule type" value="Genomic_DNA"/>
</dbReference>
<dbReference type="GO" id="GO:0016020">
    <property type="term" value="C:membrane"/>
    <property type="evidence" value="ECO:0007669"/>
    <property type="project" value="UniProtKB-SubCell"/>
</dbReference>
<dbReference type="InterPro" id="IPR036259">
    <property type="entry name" value="MFS_trans_sf"/>
</dbReference>
<feature type="transmembrane region" description="Helical" evidence="6">
    <location>
        <begin position="197"/>
        <end position="216"/>
    </location>
</feature>
<keyword evidence="8" id="KW-1185">Reference proteome</keyword>
<evidence type="ECO:0000313" key="8">
    <source>
        <dbReference type="Proteomes" id="UP001497457"/>
    </source>
</evidence>
<reference evidence="7" key="1">
    <citation type="submission" date="2024-10" db="EMBL/GenBank/DDBJ databases">
        <authorList>
            <person name="Ryan C."/>
        </authorList>
    </citation>
    <scope>NUCLEOTIDE SEQUENCE [LARGE SCALE GENOMIC DNA]</scope>
</reference>
<evidence type="ECO:0000256" key="1">
    <source>
        <dbReference type="ARBA" id="ARBA00004141"/>
    </source>
</evidence>
<feature type="transmembrane region" description="Helical" evidence="6">
    <location>
        <begin position="222"/>
        <end position="247"/>
    </location>
</feature>
<evidence type="ECO:0008006" key="9">
    <source>
        <dbReference type="Google" id="ProtNLM"/>
    </source>
</evidence>
<feature type="transmembrane region" description="Helical" evidence="6">
    <location>
        <begin position="548"/>
        <end position="566"/>
    </location>
</feature>
<feature type="transmembrane region" description="Helical" evidence="6">
    <location>
        <begin position="462"/>
        <end position="484"/>
    </location>
</feature>
<evidence type="ECO:0000256" key="2">
    <source>
        <dbReference type="ARBA" id="ARBA00005982"/>
    </source>
</evidence>
<feature type="transmembrane region" description="Helical" evidence="6">
    <location>
        <begin position="422"/>
        <end position="442"/>
    </location>
</feature>
<keyword evidence="4 6" id="KW-1133">Transmembrane helix</keyword>
<dbReference type="PANTHER" id="PTHR11654">
    <property type="entry name" value="OLIGOPEPTIDE TRANSPORTER-RELATED"/>
    <property type="match status" value="1"/>
</dbReference>
<proteinExistence type="inferred from homology"/>
<keyword evidence="3 6" id="KW-0812">Transmembrane</keyword>
<dbReference type="Pfam" id="PF00854">
    <property type="entry name" value="PTR2"/>
    <property type="match status" value="1"/>
</dbReference>
<evidence type="ECO:0000256" key="3">
    <source>
        <dbReference type="ARBA" id="ARBA00022692"/>
    </source>
</evidence>
<name>A0ABC8WDP5_9POAL</name>
<dbReference type="AlphaFoldDB" id="A0ABC8WDP5"/>
<comment type="similarity">
    <text evidence="2">Belongs to the major facilitator superfamily. Proton-dependent oligopeptide transporter (POT/PTR) (TC 2.A.17) family.</text>
</comment>